<dbReference type="Gene3D" id="3.30.450.40">
    <property type="match status" value="1"/>
</dbReference>
<gene>
    <name evidence="5" type="ORF">CEW87_06000</name>
</gene>
<evidence type="ECO:0000256" key="1">
    <source>
        <dbReference type="ARBA" id="ARBA00004196"/>
    </source>
</evidence>
<evidence type="ECO:0000313" key="6">
    <source>
        <dbReference type="Proteomes" id="UP000244902"/>
    </source>
</evidence>
<organism evidence="5 6">
    <name type="scientific">Parazoarcus communis</name>
    <dbReference type="NCBI Taxonomy" id="41977"/>
    <lineage>
        <taxon>Bacteria</taxon>
        <taxon>Pseudomonadati</taxon>
        <taxon>Pseudomonadota</taxon>
        <taxon>Betaproteobacteria</taxon>
        <taxon>Rhodocyclales</taxon>
        <taxon>Zoogloeaceae</taxon>
        <taxon>Parazoarcus</taxon>
    </lineage>
</organism>
<dbReference type="SUPFAM" id="SSF55781">
    <property type="entry name" value="GAF domain-like"/>
    <property type="match status" value="1"/>
</dbReference>
<dbReference type="Pfam" id="PF01590">
    <property type="entry name" value="GAF"/>
    <property type="match status" value="1"/>
</dbReference>
<feature type="domain" description="GAF" evidence="4">
    <location>
        <begin position="123"/>
        <end position="256"/>
    </location>
</feature>
<dbReference type="InterPro" id="IPR050465">
    <property type="entry name" value="UPF0194_transport"/>
</dbReference>
<dbReference type="PANTHER" id="PTHR32347">
    <property type="entry name" value="EFFLUX SYSTEM COMPONENT YKNX-RELATED"/>
    <property type="match status" value="1"/>
</dbReference>
<proteinExistence type="predicted"/>
<sequence>MMAMNDGMWLSDHAPGLKVLGAASRQPSCLHSARNGADNCSPDAGHVAPNRAADSARPKVVRSRRIKCARCVFRWCSVHATIGQHRIQPNTARCSMTQTTPRHNPHLSLVLRSQAKLLSARSLQEAATALANELATAFSLRAACVGVVTDGSARLIATAHLAAPDKRDLNDPLVTAAMDEAIDQAAVVVFPEQNAAGLNVTRAHQMLARRSGTALCTVPILAETSPIGALLLEHEPDAVFSAEMLEAVEQIAALAGPVIELRQRAEAPVLQRVGNALRPPGKAPAPRTRLLGLAAAVLVLAALLVPLPHTLTADARIEGEIQRAMVAPVDGFIEKAFVRPGDVVEQGQTLVRLADRELQLERRKLESELAQHDNAFAAAQSEADRGKMVLAHARGEESGARIALIDHQLERSLIRAPMDSVVLTGNLDQAEGTPVQRGDVLLVLAPQARYRLMIEVDERDIARVAAGAAGQVALSALPDTAMRFTVQRVMPVTTDRDGRHFVEVEAQLDAPAAATQPGMRGYARIESGTSPLLSQLTRRLRGWFELQIWAWLGL</sequence>
<feature type="coiled-coil region" evidence="3">
    <location>
        <begin position="355"/>
        <end position="382"/>
    </location>
</feature>
<accession>A0A2U8H2L6</accession>
<dbReference type="Gene3D" id="2.40.30.170">
    <property type="match status" value="1"/>
</dbReference>
<reference evidence="5 6" key="1">
    <citation type="submission" date="2017-06" db="EMBL/GenBank/DDBJ databases">
        <title>Azoarcus sp. TSNA42 complete genome sequence.</title>
        <authorList>
            <person name="Woo J.-H."/>
            <person name="Kim H.-S."/>
        </authorList>
    </citation>
    <scope>NUCLEOTIDE SEQUENCE [LARGE SCALE GENOMIC DNA]</scope>
    <source>
        <strain evidence="5 6">TSNA42</strain>
    </source>
</reference>
<dbReference type="Gene3D" id="2.40.50.100">
    <property type="match status" value="1"/>
</dbReference>
<name>A0A2U8H2L6_9RHOO</name>
<dbReference type="Proteomes" id="UP000244902">
    <property type="component" value="Chromosome"/>
</dbReference>
<dbReference type="Gene3D" id="1.10.287.470">
    <property type="entry name" value="Helix hairpin bin"/>
    <property type="match status" value="1"/>
</dbReference>
<dbReference type="SUPFAM" id="SSF111369">
    <property type="entry name" value="HlyD-like secretion proteins"/>
    <property type="match status" value="1"/>
</dbReference>
<evidence type="ECO:0000256" key="3">
    <source>
        <dbReference type="SAM" id="Coils"/>
    </source>
</evidence>
<evidence type="ECO:0000256" key="2">
    <source>
        <dbReference type="ARBA" id="ARBA00023054"/>
    </source>
</evidence>
<dbReference type="GO" id="GO:0030313">
    <property type="term" value="C:cell envelope"/>
    <property type="evidence" value="ECO:0007669"/>
    <property type="project" value="UniProtKB-SubCell"/>
</dbReference>
<keyword evidence="2 3" id="KW-0175">Coiled coil</keyword>
<dbReference type="InterPro" id="IPR029016">
    <property type="entry name" value="GAF-like_dom_sf"/>
</dbReference>
<comment type="subcellular location">
    <subcellularLocation>
        <location evidence="1">Cell envelope</location>
    </subcellularLocation>
</comment>
<dbReference type="AlphaFoldDB" id="A0A2U8H2L6"/>
<protein>
    <recommendedName>
        <fullName evidence="4">GAF domain-containing protein</fullName>
    </recommendedName>
</protein>
<dbReference type="PANTHER" id="PTHR32347:SF23">
    <property type="entry name" value="BLL5650 PROTEIN"/>
    <property type="match status" value="1"/>
</dbReference>
<dbReference type="InterPro" id="IPR003018">
    <property type="entry name" value="GAF"/>
</dbReference>
<dbReference type="EMBL" id="CP022188">
    <property type="protein sequence ID" value="AWI78955.1"/>
    <property type="molecule type" value="Genomic_DNA"/>
</dbReference>
<evidence type="ECO:0000313" key="5">
    <source>
        <dbReference type="EMBL" id="AWI78955.1"/>
    </source>
</evidence>
<evidence type="ECO:0000259" key="4">
    <source>
        <dbReference type="Pfam" id="PF01590"/>
    </source>
</evidence>